<comment type="caution">
    <text evidence="3">The sequence shown here is derived from an EMBL/GenBank/DDBJ whole genome shotgun (WGS) entry which is preliminary data.</text>
</comment>
<dbReference type="InterPro" id="IPR011856">
    <property type="entry name" value="tRNA_endonuc-like_dom_sf"/>
</dbReference>
<evidence type="ECO:0000313" key="4">
    <source>
        <dbReference type="Proteomes" id="UP000176665"/>
    </source>
</evidence>
<comment type="similarity">
    <text evidence="1 2">Belongs to the UPF0102 family.</text>
</comment>
<dbReference type="Proteomes" id="UP000176665">
    <property type="component" value="Unassembled WGS sequence"/>
</dbReference>
<accession>A0A1F5YSF3</accession>
<dbReference type="EMBL" id="MFJA01000038">
    <property type="protein sequence ID" value="OGG03148.1"/>
    <property type="molecule type" value="Genomic_DNA"/>
</dbReference>
<organism evidence="3 4">
    <name type="scientific">Candidatus Gottesmanbacteria bacterium RBG_16_37_8</name>
    <dbReference type="NCBI Taxonomy" id="1798371"/>
    <lineage>
        <taxon>Bacteria</taxon>
        <taxon>Candidatus Gottesmaniibacteriota</taxon>
    </lineage>
</organism>
<evidence type="ECO:0000313" key="3">
    <source>
        <dbReference type="EMBL" id="OGG03148.1"/>
    </source>
</evidence>
<dbReference type="Gene3D" id="3.40.1350.10">
    <property type="match status" value="1"/>
</dbReference>
<gene>
    <name evidence="3" type="ORF">A2W14_03530</name>
</gene>
<dbReference type="PANTHER" id="PTHR34039:SF1">
    <property type="entry name" value="UPF0102 PROTEIN YRAN"/>
    <property type="match status" value="1"/>
</dbReference>
<dbReference type="CDD" id="cd20736">
    <property type="entry name" value="PoNe_Nuclease"/>
    <property type="match status" value="1"/>
</dbReference>
<evidence type="ECO:0000256" key="2">
    <source>
        <dbReference type="HAMAP-Rule" id="MF_00048"/>
    </source>
</evidence>
<reference evidence="3 4" key="1">
    <citation type="journal article" date="2016" name="Nat. Commun.">
        <title>Thousands of microbial genomes shed light on interconnected biogeochemical processes in an aquifer system.</title>
        <authorList>
            <person name="Anantharaman K."/>
            <person name="Brown C.T."/>
            <person name="Hug L.A."/>
            <person name="Sharon I."/>
            <person name="Castelle C.J."/>
            <person name="Probst A.J."/>
            <person name="Thomas B.C."/>
            <person name="Singh A."/>
            <person name="Wilkins M.J."/>
            <person name="Karaoz U."/>
            <person name="Brodie E.L."/>
            <person name="Williams K.H."/>
            <person name="Hubbard S.S."/>
            <person name="Banfield J.F."/>
        </authorList>
    </citation>
    <scope>NUCLEOTIDE SEQUENCE [LARGE SCALE GENOMIC DNA]</scope>
</reference>
<dbReference type="STRING" id="1798371.A2W14_03530"/>
<name>A0A1F5YSF3_9BACT</name>
<sequence length="118" mass="13339">MTKSQNKTTGKIGEDLAASYLKDKGYEILDRNWGNKWGEVDIIGKDKETIVFVEVKTKVGYLFGTPEEMVGFKKLSQIQKIAAFYLPAENSPKRIDVVAIVLSPDLTPERINHYQAVY</sequence>
<dbReference type="NCBIfam" id="NF009154">
    <property type="entry name" value="PRK12497.3-3"/>
    <property type="match status" value="1"/>
</dbReference>
<dbReference type="GO" id="GO:0003676">
    <property type="term" value="F:nucleic acid binding"/>
    <property type="evidence" value="ECO:0007669"/>
    <property type="project" value="InterPro"/>
</dbReference>
<dbReference type="NCBIfam" id="TIGR00252">
    <property type="entry name" value="YraN family protein"/>
    <property type="match status" value="1"/>
</dbReference>
<proteinExistence type="inferred from homology"/>
<dbReference type="Pfam" id="PF02021">
    <property type="entry name" value="UPF0102"/>
    <property type="match status" value="1"/>
</dbReference>
<dbReference type="HAMAP" id="MF_00048">
    <property type="entry name" value="UPF0102"/>
    <property type="match status" value="1"/>
</dbReference>
<protein>
    <recommendedName>
        <fullName evidence="2">UPF0102 protein A2W14_03530</fullName>
    </recommendedName>
</protein>
<dbReference type="SUPFAM" id="SSF52980">
    <property type="entry name" value="Restriction endonuclease-like"/>
    <property type="match status" value="1"/>
</dbReference>
<dbReference type="InterPro" id="IPR003509">
    <property type="entry name" value="UPF0102_YraN-like"/>
</dbReference>
<dbReference type="InterPro" id="IPR011335">
    <property type="entry name" value="Restrct_endonuc-II-like"/>
</dbReference>
<dbReference type="AlphaFoldDB" id="A0A1F5YSF3"/>
<evidence type="ECO:0000256" key="1">
    <source>
        <dbReference type="ARBA" id="ARBA00006738"/>
    </source>
</evidence>
<dbReference type="PANTHER" id="PTHR34039">
    <property type="entry name" value="UPF0102 PROTEIN YRAN"/>
    <property type="match status" value="1"/>
</dbReference>